<feature type="region of interest" description="Disordered" evidence="1">
    <location>
        <begin position="1"/>
        <end position="21"/>
    </location>
</feature>
<dbReference type="Pfam" id="PF12094">
    <property type="entry name" value="DUF3570"/>
    <property type="match status" value="1"/>
</dbReference>
<evidence type="ECO:0000313" key="2">
    <source>
        <dbReference type="EMBL" id="AZQ10481.1"/>
    </source>
</evidence>
<accession>A0ABM7D252</accession>
<dbReference type="InterPro" id="IPR021953">
    <property type="entry name" value="DUF3570"/>
</dbReference>
<keyword evidence="3" id="KW-1185">Reference proteome</keyword>
<organism evidence="2 3">
    <name type="scientific">Shewanella khirikhana</name>
    <dbReference type="NCBI Taxonomy" id="1965282"/>
    <lineage>
        <taxon>Bacteria</taxon>
        <taxon>Pseudomonadati</taxon>
        <taxon>Pseudomonadota</taxon>
        <taxon>Gammaproteobacteria</taxon>
        <taxon>Alteromonadales</taxon>
        <taxon>Shewanellaceae</taxon>
        <taxon>Shewanella</taxon>
    </lineage>
</organism>
<gene>
    <name evidence="2" type="ORF">STH12_01359</name>
</gene>
<sequence length="500" mass="54597">MQLMPASQCPVSQPGNPTNLIADEVNSRFTQAKPGDYVSSSTASISSKPPKHGIAAAICLSSLAMIGFDASATEAPAVGVADALNQVPDSDDDGLLTRLIDGWEIDAALLWYREDARVQAIEGVVSGTKALSDSESINAKIVLDSLSGASASGALAQQSAQTFTRPSGKGEYQVAAADTPLDDTFQDTRLSLFGGWQKTLDTATKVNVGIYGSKEFDYLSLGVNGGIEWGFYKDNTTLSLSGALGYDLFDAVGGRPVPLSTMAIRKDFADEEAFWQAFDMSRERGVGDKRIGELMLGVTQILTKSTLVQFNYGLGYSSGYLNDPYKLVSVLDSGGNASHYLYESRPDSRLKQSAFVLGKTAFRRGVAEYSYRFTIDDWGLDSHTLEGRYRHYFTGKMGPYVQLHLRAYRQQGVDFFTPYLLQGEPIAKHISADYRIGDMDTWTIGLKTGWRLKDGDEIALRLEYYRQLPSGEASGLEGLQGLDLYPELNAAMLQLNYSWN</sequence>
<evidence type="ECO:0000256" key="1">
    <source>
        <dbReference type="SAM" id="MobiDB-lite"/>
    </source>
</evidence>
<protein>
    <recommendedName>
        <fullName evidence="4">DUF3570 domain-containing protein</fullName>
    </recommendedName>
</protein>
<proteinExistence type="predicted"/>
<feature type="compositionally biased region" description="Polar residues" evidence="1">
    <location>
        <begin position="9"/>
        <end position="19"/>
    </location>
</feature>
<reference evidence="3" key="1">
    <citation type="submission" date="2017-03" db="EMBL/GenBank/DDBJ databases">
        <title>Full genome sequence of a non-lethal Shewanella isolate that potentiates virulence of Vibio parahaemolyticus causing acute hepatopancreatic necrosis disease (AHPND) in shrimp.</title>
        <authorList>
            <person name="Prachumwat A."/>
            <person name="Sritunyalucksana K."/>
        </authorList>
    </citation>
    <scope>NUCLEOTIDE SEQUENCE [LARGE SCALE GENOMIC DNA]</scope>
    <source>
        <strain evidence="3">TH2012</strain>
    </source>
</reference>
<dbReference type="EMBL" id="CP020373">
    <property type="protein sequence ID" value="AZQ10481.1"/>
    <property type="molecule type" value="Genomic_DNA"/>
</dbReference>
<evidence type="ECO:0008006" key="4">
    <source>
        <dbReference type="Google" id="ProtNLM"/>
    </source>
</evidence>
<evidence type="ECO:0000313" key="3">
    <source>
        <dbReference type="Proteomes" id="UP000278437"/>
    </source>
</evidence>
<dbReference type="Proteomes" id="UP000278437">
    <property type="component" value="Chromosome"/>
</dbReference>
<name>A0ABM7D252_9GAMM</name>